<evidence type="ECO:0000313" key="4">
    <source>
        <dbReference type="Proteomes" id="UP000051202"/>
    </source>
</evidence>
<gene>
    <name evidence="3" type="ORF">AS194_11185</name>
</gene>
<evidence type="ECO:0000256" key="2">
    <source>
        <dbReference type="HAMAP-Rule" id="MF_00048"/>
    </source>
</evidence>
<dbReference type="GO" id="GO:0003676">
    <property type="term" value="F:nucleic acid binding"/>
    <property type="evidence" value="ECO:0007669"/>
    <property type="project" value="InterPro"/>
</dbReference>
<dbReference type="InterPro" id="IPR003509">
    <property type="entry name" value="UPF0102_YraN-like"/>
</dbReference>
<proteinExistence type="inferred from homology"/>
<comment type="caution">
    <text evidence="3">The sequence shown here is derived from an EMBL/GenBank/DDBJ whole genome shotgun (WGS) entry which is preliminary data.</text>
</comment>
<organism evidence="3 4">
    <name type="scientific">Psychrobacter piscatorii</name>
    <dbReference type="NCBI Taxonomy" id="554343"/>
    <lineage>
        <taxon>Bacteria</taxon>
        <taxon>Pseudomonadati</taxon>
        <taxon>Pseudomonadota</taxon>
        <taxon>Gammaproteobacteria</taxon>
        <taxon>Moraxellales</taxon>
        <taxon>Moraxellaceae</taxon>
        <taxon>Psychrobacter</taxon>
    </lineage>
</organism>
<accession>A0A0T6DQ67</accession>
<dbReference type="InterPro" id="IPR011335">
    <property type="entry name" value="Restrct_endonuc-II-like"/>
</dbReference>
<dbReference type="AlphaFoldDB" id="A0A0T6DQ67"/>
<dbReference type="InterPro" id="IPR011856">
    <property type="entry name" value="tRNA_endonuc-like_dom_sf"/>
</dbReference>
<dbReference type="EMBL" id="LNDJ01000097">
    <property type="protein sequence ID" value="KRU21719.1"/>
    <property type="molecule type" value="Genomic_DNA"/>
</dbReference>
<dbReference type="SUPFAM" id="SSF52980">
    <property type="entry name" value="Restriction endonuclease-like"/>
    <property type="match status" value="1"/>
</dbReference>
<evidence type="ECO:0000256" key="1">
    <source>
        <dbReference type="ARBA" id="ARBA00006738"/>
    </source>
</evidence>
<comment type="similarity">
    <text evidence="1 2">Belongs to the UPF0102 family.</text>
</comment>
<dbReference type="NCBIfam" id="NF009150">
    <property type="entry name" value="PRK12497.1-3"/>
    <property type="match status" value="1"/>
</dbReference>
<evidence type="ECO:0000313" key="3">
    <source>
        <dbReference type="EMBL" id="KRU21719.1"/>
    </source>
</evidence>
<dbReference type="Proteomes" id="UP000051202">
    <property type="component" value="Unassembled WGS sequence"/>
</dbReference>
<dbReference type="Pfam" id="PF02021">
    <property type="entry name" value="UPF0102"/>
    <property type="match status" value="1"/>
</dbReference>
<dbReference type="NCBIfam" id="TIGR00252">
    <property type="entry name" value="YraN family protein"/>
    <property type="match status" value="1"/>
</dbReference>
<dbReference type="PANTHER" id="PTHR34039:SF1">
    <property type="entry name" value="UPF0102 PROTEIN YRAN"/>
    <property type="match status" value="1"/>
</dbReference>
<dbReference type="RefSeq" id="WP_058025511.1">
    <property type="nucleotide sequence ID" value="NZ_LNDJ01000097.1"/>
</dbReference>
<sequence>MLCYDNSQMLSRRINLMANHKPLILTSPKQRQGSLFEQQACEYLQAQGLRLVAQNWQQPKIGELDLIMMEAGPAWSMLVFIEVRQRKRSVYGDAALSVTTSKQRKVIKAAQCFLQQHPEYAHYDCRFDVIAYNTAGKLSSKENPLSDEPQWLKGAFVASAW</sequence>
<reference evidence="3 4" key="1">
    <citation type="submission" date="2015-11" db="EMBL/GenBank/DDBJ databases">
        <title>Permanent draft genome of Psychrobacter piscatorii LQ58.</title>
        <authorList>
            <person name="Zhou M."/>
            <person name="Dong B."/>
            <person name="Liu Q."/>
        </authorList>
    </citation>
    <scope>NUCLEOTIDE SEQUENCE [LARGE SCALE GENOMIC DNA]</scope>
    <source>
        <strain evidence="3 4">LQ58</strain>
    </source>
</reference>
<name>A0A0T6DQ67_9GAMM</name>
<dbReference type="HAMAP" id="MF_00048">
    <property type="entry name" value="UPF0102"/>
    <property type="match status" value="1"/>
</dbReference>
<dbReference type="PANTHER" id="PTHR34039">
    <property type="entry name" value="UPF0102 PROTEIN YRAN"/>
    <property type="match status" value="1"/>
</dbReference>
<protein>
    <recommendedName>
        <fullName evidence="2">UPF0102 protein AS194_11185</fullName>
    </recommendedName>
</protein>
<dbReference type="NCBIfam" id="NF011279">
    <property type="entry name" value="PRK14687.1"/>
    <property type="match status" value="1"/>
</dbReference>
<dbReference type="STRING" id="554343.AS194_11185"/>
<dbReference type="Gene3D" id="3.40.1350.10">
    <property type="match status" value="1"/>
</dbReference>
<keyword evidence="4" id="KW-1185">Reference proteome</keyword>